<evidence type="ECO:0000256" key="6">
    <source>
        <dbReference type="ARBA" id="ARBA00022516"/>
    </source>
</evidence>
<dbReference type="GO" id="GO:0009107">
    <property type="term" value="P:lipoate biosynthetic process"/>
    <property type="evidence" value="ECO:0007669"/>
    <property type="project" value="EnsemblFungi"/>
</dbReference>
<dbReference type="NCBIfam" id="NF002148">
    <property type="entry name" value="PRK00982.1-2"/>
    <property type="match status" value="1"/>
</dbReference>
<keyword evidence="12" id="KW-0496">Mitochondrion</keyword>
<evidence type="ECO:0000256" key="2">
    <source>
        <dbReference type="ARBA" id="ARBA00005194"/>
    </source>
</evidence>
<dbReference type="STRING" id="984486.A0A1E3QMK1"/>
<evidence type="ECO:0000313" key="16">
    <source>
        <dbReference type="EMBL" id="ODQ78860.1"/>
    </source>
</evidence>
<comment type="pathway">
    <text evidence="2">Lipid metabolism; fatty acid biosynthesis.</text>
</comment>
<keyword evidence="11" id="KW-0443">Lipid metabolism</keyword>
<keyword evidence="5 14" id="KW-0596">Phosphopantetheine</keyword>
<evidence type="ECO:0000259" key="15">
    <source>
        <dbReference type="PROSITE" id="PS50075"/>
    </source>
</evidence>
<dbReference type="InterPro" id="IPR009081">
    <property type="entry name" value="PP-bd_ACP"/>
</dbReference>
<dbReference type="InterPro" id="IPR003231">
    <property type="entry name" value="ACP"/>
</dbReference>
<dbReference type="PROSITE" id="PS00012">
    <property type="entry name" value="PHOSPHOPANTETHEINE"/>
    <property type="match status" value="1"/>
</dbReference>
<dbReference type="GO" id="GO:0099128">
    <property type="term" value="C:mitochondrial [2Fe-2S] assembly complex"/>
    <property type="evidence" value="ECO:0007669"/>
    <property type="project" value="EnsemblFungi"/>
</dbReference>
<dbReference type="NCBIfam" id="TIGR00517">
    <property type="entry name" value="acyl_carrier"/>
    <property type="match status" value="1"/>
</dbReference>
<comment type="function">
    <text evidence="14">Carrier of the growing fatty acid chain in fatty acid biosynthesis.</text>
</comment>
<dbReference type="PANTHER" id="PTHR20863">
    <property type="entry name" value="ACYL CARRIER PROTEIN"/>
    <property type="match status" value="1"/>
</dbReference>
<name>A0A1E3QMK1_9ASCO</name>
<dbReference type="FunFam" id="1.10.1200.10:FF:000003">
    <property type="entry name" value="Acyl carrier protein"/>
    <property type="match status" value="1"/>
</dbReference>
<evidence type="ECO:0000256" key="7">
    <source>
        <dbReference type="ARBA" id="ARBA00022553"/>
    </source>
</evidence>
<keyword evidence="10" id="KW-0249">Electron transport</keyword>
<dbReference type="EMBL" id="KV454434">
    <property type="protein sequence ID" value="ODQ78860.1"/>
    <property type="molecule type" value="Genomic_DNA"/>
</dbReference>
<evidence type="ECO:0000256" key="14">
    <source>
        <dbReference type="RuleBase" id="RU000722"/>
    </source>
</evidence>
<evidence type="ECO:0000256" key="10">
    <source>
        <dbReference type="ARBA" id="ARBA00022982"/>
    </source>
</evidence>
<keyword evidence="13 14" id="KW-0275">Fatty acid biosynthesis</keyword>
<evidence type="ECO:0000313" key="17">
    <source>
        <dbReference type="Proteomes" id="UP000094336"/>
    </source>
</evidence>
<dbReference type="Proteomes" id="UP000094336">
    <property type="component" value="Unassembled WGS sequence"/>
</dbReference>
<organism evidence="16 17">
    <name type="scientific">Babjeviella inositovora NRRL Y-12698</name>
    <dbReference type="NCBI Taxonomy" id="984486"/>
    <lineage>
        <taxon>Eukaryota</taxon>
        <taxon>Fungi</taxon>
        <taxon>Dikarya</taxon>
        <taxon>Ascomycota</taxon>
        <taxon>Saccharomycotina</taxon>
        <taxon>Pichiomycetes</taxon>
        <taxon>Serinales incertae sedis</taxon>
        <taxon>Babjeviella</taxon>
    </lineage>
</organism>
<evidence type="ECO:0000256" key="11">
    <source>
        <dbReference type="ARBA" id="ARBA00023098"/>
    </source>
</evidence>
<evidence type="ECO:0000256" key="4">
    <source>
        <dbReference type="ARBA" id="ARBA00022448"/>
    </source>
</evidence>
<comment type="subcellular location">
    <subcellularLocation>
        <location evidence="1">Mitochondrion</location>
    </subcellularLocation>
</comment>
<dbReference type="OrthoDB" id="448946at2759"/>
<reference evidence="17" key="1">
    <citation type="submission" date="2016-05" db="EMBL/GenBank/DDBJ databases">
        <title>Comparative genomics of biotechnologically important yeasts.</title>
        <authorList>
            <consortium name="DOE Joint Genome Institute"/>
            <person name="Riley R."/>
            <person name="Haridas S."/>
            <person name="Wolfe K.H."/>
            <person name="Lopes M.R."/>
            <person name="Hittinger C.T."/>
            <person name="Goker M."/>
            <person name="Salamov A."/>
            <person name="Wisecaver J."/>
            <person name="Long T.M."/>
            <person name="Aerts A.L."/>
            <person name="Barry K."/>
            <person name="Choi C."/>
            <person name="Clum A."/>
            <person name="Coughlan A.Y."/>
            <person name="Deshpande S."/>
            <person name="Douglass A.P."/>
            <person name="Hanson S.J."/>
            <person name="Klenk H.-P."/>
            <person name="Labutti K."/>
            <person name="Lapidus A."/>
            <person name="Lindquist E."/>
            <person name="Lipzen A."/>
            <person name="Meier-Kolthoff J.P."/>
            <person name="Ohm R.A."/>
            <person name="Otillar R.P."/>
            <person name="Pangilinan J."/>
            <person name="Peng Y."/>
            <person name="Rokas A."/>
            <person name="Rosa C.A."/>
            <person name="Scheuner C."/>
            <person name="Sibirny A.A."/>
            <person name="Slot J.C."/>
            <person name="Stielow J.B."/>
            <person name="Sun H."/>
            <person name="Kurtzman C.P."/>
            <person name="Blackwell M."/>
            <person name="Grigoriev I.V."/>
            <person name="Jeffries T.W."/>
        </authorList>
    </citation>
    <scope>NUCLEOTIDE SEQUENCE [LARGE SCALE GENOMIC DNA]</scope>
    <source>
        <strain evidence="17">NRRL Y-12698</strain>
    </source>
</reference>
<sequence length="116" mass="12594">MFRLAAASTFRAVRPVVRAQPTVVSAFRFYAAEALTKEAVSTRVLQVVKNFDGVKAAEITAASSFTKDLGLDSLDTVDLLVSIEEEFDIEIPDKIADELKTVGQTIDYVAEQPNAA</sequence>
<dbReference type="GO" id="GO:0016226">
    <property type="term" value="P:iron-sulfur cluster assembly"/>
    <property type="evidence" value="ECO:0007669"/>
    <property type="project" value="EnsemblFungi"/>
</dbReference>
<keyword evidence="4" id="KW-0813">Transport</keyword>
<dbReference type="HAMAP" id="MF_01217">
    <property type="entry name" value="Acyl_carrier"/>
    <property type="match status" value="1"/>
</dbReference>
<keyword evidence="7" id="KW-0597">Phosphoprotein</keyword>
<dbReference type="Gene3D" id="1.10.1200.10">
    <property type="entry name" value="ACP-like"/>
    <property type="match status" value="1"/>
</dbReference>
<evidence type="ECO:0000256" key="3">
    <source>
        <dbReference type="ARBA" id="ARBA00010930"/>
    </source>
</evidence>
<dbReference type="RefSeq" id="XP_018984188.1">
    <property type="nucleotide sequence ID" value="XM_019129397.1"/>
</dbReference>
<dbReference type="AlphaFoldDB" id="A0A1E3QMK1"/>
<proteinExistence type="inferred from homology"/>
<feature type="domain" description="Carrier" evidence="15">
    <location>
        <begin position="38"/>
        <end position="113"/>
    </location>
</feature>
<evidence type="ECO:0000256" key="5">
    <source>
        <dbReference type="ARBA" id="ARBA00022450"/>
    </source>
</evidence>
<evidence type="ECO:0000256" key="9">
    <source>
        <dbReference type="ARBA" id="ARBA00022946"/>
    </source>
</evidence>
<gene>
    <name evidence="16" type="ORF">BABINDRAFT_162533</name>
</gene>
<keyword evidence="8" id="KW-0276">Fatty acid metabolism</keyword>
<evidence type="ECO:0000256" key="8">
    <source>
        <dbReference type="ARBA" id="ARBA00022832"/>
    </source>
</evidence>
<dbReference type="PROSITE" id="PS50075">
    <property type="entry name" value="CARRIER"/>
    <property type="match status" value="1"/>
</dbReference>
<dbReference type="GO" id="GO:0000035">
    <property type="term" value="F:acyl binding"/>
    <property type="evidence" value="ECO:0007669"/>
    <property type="project" value="TreeGrafter"/>
</dbReference>
<evidence type="ECO:0000256" key="1">
    <source>
        <dbReference type="ARBA" id="ARBA00004173"/>
    </source>
</evidence>
<keyword evidence="17" id="KW-1185">Reference proteome</keyword>
<dbReference type="SUPFAM" id="SSF47336">
    <property type="entry name" value="ACP-like"/>
    <property type="match status" value="1"/>
</dbReference>
<keyword evidence="6 14" id="KW-0444">Lipid biosynthesis</keyword>
<accession>A0A1E3QMK1</accession>
<dbReference type="Pfam" id="PF00550">
    <property type="entry name" value="PP-binding"/>
    <property type="match status" value="1"/>
</dbReference>
<dbReference type="PANTHER" id="PTHR20863:SF28">
    <property type="entry name" value="ACYL CARRIER PROTEIN, MITOCHONDRIAL"/>
    <property type="match status" value="1"/>
</dbReference>
<dbReference type="InterPro" id="IPR036736">
    <property type="entry name" value="ACP-like_sf"/>
</dbReference>
<comment type="similarity">
    <text evidence="3">Belongs to the acyl carrier protein (ACP) family.</text>
</comment>
<dbReference type="GO" id="GO:0000036">
    <property type="term" value="F:acyl carrier activity"/>
    <property type="evidence" value="ECO:0007669"/>
    <property type="project" value="TreeGrafter"/>
</dbReference>
<keyword evidence="9" id="KW-0809">Transit peptide</keyword>
<protein>
    <recommendedName>
        <fullName evidence="14">Acyl carrier protein</fullName>
    </recommendedName>
</protein>
<dbReference type="GeneID" id="30147250"/>
<dbReference type="InterPro" id="IPR006162">
    <property type="entry name" value="Ppantetheine_attach_site"/>
</dbReference>
<evidence type="ECO:0000256" key="12">
    <source>
        <dbReference type="ARBA" id="ARBA00023128"/>
    </source>
</evidence>
<evidence type="ECO:0000256" key="13">
    <source>
        <dbReference type="ARBA" id="ARBA00023160"/>
    </source>
</evidence>